<dbReference type="GO" id="GO:0006352">
    <property type="term" value="P:DNA-templated transcription initiation"/>
    <property type="evidence" value="ECO:0007669"/>
    <property type="project" value="InterPro"/>
</dbReference>
<dbReference type="SUPFAM" id="SSF88946">
    <property type="entry name" value="Sigma2 domain of RNA polymerase sigma factors"/>
    <property type="match status" value="1"/>
</dbReference>
<dbReference type="CDD" id="cd06171">
    <property type="entry name" value="Sigma70_r4"/>
    <property type="match status" value="1"/>
</dbReference>
<feature type="domain" description="RNA polymerase sigma factor 70 region 4 type 2" evidence="6">
    <location>
        <begin position="128"/>
        <end position="179"/>
    </location>
</feature>
<dbReference type="InterPro" id="IPR039425">
    <property type="entry name" value="RNA_pol_sigma-70-like"/>
</dbReference>
<dbReference type="SUPFAM" id="SSF88659">
    <property type="entry name" value="Sigma3 and sigma4 domains of RNA polymerase sigma factors"/>
    <property type="match status" value="1"/>
</dbReference>
<dbReference type="InterPro" id="IPR013249">
    <property type="entry name" value="RNA_pol_sigma70_r4_t2"/>
</dbReference>
<sequence>MVFVQSLQSLDSDVLRTAHGDRRAFQNVYDATHEKVSRAVRRLVRDECMSDEVVTDTYLQAWRNAAKYVPGRSSVQSWLLMMARCRAMDALRRQARIRGRRAPIEAAADVCSDEPETEPAEAREMATIIAEYIKALPRKQREAIQAAFFDGRTHSEVAAYLDQPLGTIKTRIRLGLASLRRGLEGRG</sequence>
<feature type="domain" description="RNA polymerase sigma-70 region 2" evidence="5">
    <location>
        <begin position="29"/>
        <end position="96"/>
    </location>
</feature>
<proteinExistence type="inferred from homology"/>
<evidence type="ECO:0000313" key="8">
    <source>
        <dbReference type="Proteomes" id="UP000320390"/>
    </source>
</evidence>
<dbReference type="EMBL" id="CP036434">
    <property type="protein sequence ID" value="QDV05155.1"/>
    <property type="molecule type" value="Genomic_DNA"/>
</dbReference>
<evidence type="ECO:0000256" key="2">
    <source>
        <dbReference type="ARBA" id="ARBA00023015"/>
    </source>
</evidence>
<comment type="similarity">
    <text evidence="1">Belongs to the sigma-70 factor family. ECF subfamily.</text>
</comment>
<protein>
    <submittedName>
        <fullName evidence="7">ECF RNA polymerase sigma factor SigK</fullName>
    </submittedName>
</protein>
<reference evidence="7 8" key="1">
    <citation type="submission" date="2019-02" db="EMBL/GenBank/DDBJ databases">
        <title>Deep-cultivation of Planctomycetes and their phenomic and genomic characterization uncovers novel biology.</title>
        <authorList>
            <person name="Wiegand S."/>
            <person name="Jogler M."/>
            <person name="Boedeker C."/>
            <person name="Pinto D."/>
            <person name="Vollmers J."/>
            <person name="Rivas-Marin E."/>
            <person name="Kohn T."/>
            <person name="Peeters S.H."/>
            <person name="Heuer A."/>
            <person name="Rast P."/>
            <person name="Oberbeckmann S."/>
            <person name="Bunk B."/>
            <person name="Jeske O."/>
            <person name="Meyerdierks A."/>
            <person name="Storesund J.E."/>
            <person name="Kallscheuer N."/>
            <person name="Luecker S."/>
            <person name="Lage O.M."/>
            <person name="Pohl T."/>
            <person name="Merkel B.J."/>
            <person name="Hornburger P."/>
            <person name="Mueller R.-W."/>
            <person name="Bruemmer F."/>
            <person name="Labrenz M."/>
            <person name="Spormann A.M."/>
            <person name="Op den Camp H."/>
            <person name="Overmann J."/>
            <person name="Amann R."/>
            <person name="Jetten M.S.M."/>
            <person name="Mascher T."/>
            <person name="Medema M.H."/>
            <person name="Devos D.P."/>
            <person name="Kaster A.-K."/>
            <person name="Ovreas L."/>
            <person name="Rohde M."/>
            <person name="Galperin M.Y."/>
            <person name="Jogler C."/>
        </authorList>
    </citation>
    <scope>NUCLEOTIDE SEQUENCE [LARGE SCALE GENOMIC DNA]</scope>
    <source>
        <strain evidence="7 8">Poly30</strain>
    </source>
</reference>
<dbReference type="InterPro" id="IPR014284">
    <property type="entry name" value="RNA_pol_sigma-70_dom"/>
</dbReference>
<dbReference type="InterPro" id="IPR013325">
    <property type="entry name" value="RNA_pol_sigma_r2"/>
</dbReference>
<keyword evidence="2" id="KW-0805">Transcription regulation</keyword>
<keyword evidence="8" id="KW-1185">Reference proteome</keyword>
<dbReference type="Gene3D" id="1.10.10.10">
    <property type="entry name" value="Winged helix-like DNA-binding domain superfamily/Winged helix DNA-binding domain"/>
    <property type="match status" value="1"/>
</dbReference>
<dbReference type="Pfam" id="PF08281">
    <property type="entry name" value="Sigma70_r4_2"/>
    <property type="match status" value="1"/>
</dbReference>
<dbReference type="InterPro" id="IPR013324">
    <property type="entry name" value="RNA_pol_sigma_r3/r4-like"/>
</dbReference>
<evidence type="ECO:0000256" key="3">
    <source>
        <dbReference type="ARBA" id="ARBA00023082"/>
    </source>
</evidence>
<dbReference type="GO" id="GO:0016987">
    <property type="term" value="F:sigma factor activity"/>
    <property type="evidence" value="ECO:0007669"/>
    <property type="project" value="UniProtKB-KW"/>
</dbReference>
<keyword evidence="3" id="KW-0731">Sigma factor</keyword>
<dbReference type="RefSeq" id="WP_145194578.1">
    <property type="nucleotide sequence ID" value="NZ_CP036434.1"/>
</dbReference>
<evidence type="ECO:0000259" key="6">
    <source>
        <dbReference type="Pfam" id="PF08281"/>
    </source>
</evidence>
<dbReference type="PANTHER" id="PTHR43133:SF66">
    <property type="entry name" value="ECF RNA POLYMERASE SIGMA FACTOR SIGK"/>
    <property type="match status" value="1"/>
</dbReference>
<organism evidence="7 8">
    <name type="scientific">Saltatorellus ferox</name>
    <dbReference type="NCBI Taxonomy" id="2528018"/>
    <lineage>
        <taxon>Bacteria</taxon>
        <taxon>Pseudomonadati</taxon>
        <taxon>Planctomycetota</taxon>
        <taxon>Planctomycetia</taxon>
        <taxon>Planctomycetia incertae sedis</taxon>
        <taxon>Saltatorellus</taxon>
    </lineage>
</organism>
<gene>
    <name evidence="7" type="primary">sigK_1</name>
    <name evidence="7" type="ORF">Poly30_06510</name>
</gene>
<keyword evidence="4" id="KW-0804">Transcription</keyword>
<accession>A0A518EM36</accession>
<name>A0A518EM36_9BACT</name>
<dbReference type="GO" id="GO:0003677">
    <property type="term" value="F:DNA binding"/>
    <property type="evidence" value="ECO:0007669"/>
    <property type="project" value="InterPro"/>
</dbReference>
<dbReference type="NCBIfam" id="TIGR02937">
    <property type="entry name" value="sigma70-ECF"/>
    <property type="match status" value="1"/>
</dbReference>
<evidence type="ECO:0000256" key="4">
    <source>
        <dbReference type="ARBA" id="ARBA00023163"/>
    </source>
</evidence>
<evidence type="ECO:0000256" key="1">
    <source>
        <dbReference type="ARBA" id="ARBA00010641"/>
    </source>
</evidence>
<dbReference type="PANTHER" id="PTHR43133">
    <property type="entry name" value="RNA POLYMERASE ECF-TYPE SIGMA FACTO"/>
    <property type="match status" value="1"/>
</dbReference>
<dbReference type="Gene3D" id="1.10.1740.10">
    <property type="match status" value="1"/>
</dbReference>
<dbReference type="InterPro" id="IPR036388">
    <property type="entry name" value="WH-like_DNA-bd_sf"/>
</dbReference>
<dbReference type="Pfam" id="PF04542">
    <property type="entry name" value="Sigma70_r2"/>
    <property type="match status" value="1"/>
</dbReference>
<evidence type="ECO:0000259" key="5">
    <source>
        <dbReference type="Pfam" id="PF04542"/>
    </source>
</evidence>
<dbReference type="Proteomes" id="UP000320390">
    <property type="component" value="Chromosome"/>
</dbReference>
<evidence type="ECO:0000313" key="7">
    <source>
        <dbReference type="EMBL" id="QDV05155.1"/>
    </source>
</evidence>
<dbReference type="OrthoDB" id="9784272at2"/>
<dbReference type="InterPro" id="IPR007627">
    <property type="entry name" value="RNA_pol_sigma70_r2"/>
</dbReference>
<dbReference type="AlphaFoldDB" id="A0A518EM36"/>